<comment type="caution">
    <text evidence="3">The sequence shown here is derived from an EMBL/GenBank/DDBJ whole genome shotgun (WGS) entry which is preliminary data.</text>
</comment>
<reference evidence="3 4" key="1">
    <citation type="submission" date="2021-06" db="EMBL/GenBank/DDBJ databases">
        <title>A haploid diamondback moth (Plutella xylostella L.) genome assembly resolves 31 chromosomes and identifies a diamide resistance mutation.</title>
        <authorList>
            <person name="Ward C.M."/>
            <person name="Perry K.D."/>
            <person name="Baker G."/>
            <person name="Powis K."/>
            <person name="Heckel D.G."/>
            <person name="Baxter S.W."/>
        </authorList>
    </citation>
    <scope>NUCLEOTIDE SEQUENCE [LARGE SCALE GENOMIC DNA]</scope>
    <source>
        <strain evidence="3 4">LV</strain>
        <tissue evidence="3">Single pupa</tissue>
    </source>
</reference>
<feature type="signal peptide" evidence="2">
    <location>
        <begin position="1"/>
        <end position="16"/>
    </location>
</feature>
<keyword evidence="2" id="KW-0732">Signal</keyword>
<evidence type="ECO:0000313" key="4">
    <source>
        <dbReference type="Proteomes" id="UP000823941"/>
    </source>
</evidence>
<name>A0ABQ7QND5_PLUXY</name>
<feature type="compositionally biased region" description="Basic and acidic residues" evidence="1">
    <location>
        <begin position="272"/>
        <end position="281"/>
    </location>
</feature>
<keyword evidence="4" id="KW-1185">Reference proteome</keyword>
<evidence type="ECO:0000256" key="2">
    <source>
        <dbReference type="SAM" id="SignalP"/>
    </source>
</evidence>
<protein>
    <submittedName>
        <fullName evidence="3">Uncharacterized protein</fullName>
    </submittedName>
</protein>
<sequence>MRLFWLVTCLFCVVNSRESRKSSGSKSPASVNLAFETFLKFGDEDRARGLNVLDHIQGLITKLKGAVAAPQVHKKSEVNERKHLSDYVKKAIKLLITFSDKDLETVAKVALNEIGGCSGDVCSISELDDDDPVKEAFSRLQRQVKGATGKQIRAALKKILHKLEHDTGDKNKEFIKYTDDIYRTLDKGKLKKFISQLHMFKTRRSGSLKDIVKENLRRAVLEPYSTLGDKTRRDIVMKLNTFWRQTASINIPTKLHDKQPQLGDTTESAQKGADKNDHDNETMLFSSTQEGPRETPTTTTTAEGVMTHELGAVINIVKDIKFSARVRSFKEDPKKEHPHGDQTQKGTDAAAAIVPAADSLSDSDETYRRTLDTDSKEDATKEDKTLSVEWLAESSPKNINDDAEDTTPLQTSGNRRNIFFHGAEDSMPNSVGEGDKEKRTTLQGVDDENEYLRAKAARLAAAPRPPPAPAPAEVAAARGAVCRAAAATRCVRARPRSGRDPSPTSSSTRRRRPRWTWRTVGMMAPQKNEKLENPNVTSYSRTTKRKPPARLRTEN</sequence>
<evidence type="ECO:0000256" key="1">
    <source>
        <dbReference type="SAM" id="MobiDB-lite"/>
    </source>
</evidence>
<gene>
    <name evidence="3" type="ORF">JYU34_007904</name>
</gene>
<feature type="region of interest" description="Disordered" evidence="1">
    <location>
        <begin position="355"/>
        <end position="414"/>
    </location>
</feature>
<organism evidence="3 4">
    <name type="scientific">Plutella xylostella</name>
    <name type="common">Diamondback moth</name>
    <name type="synonym">Plutella maculipennis</name>
    <dbReference type="NCBI Taxonomy" id="51655"/>
    <lineage>
        <taxon>Eukaryota</taxon>
        <taxon>Metazoa</taxon>
        <taxon>Ecdysozoa</taxon>
        <taxon>Arthropoda</taxon>
        <taxon>Hexapoda</taxon>
        <taxon>Insecta</taxon>
        <taxon>Pterygota</taxon>
        <taxon>Neoptera</taxon>
        <taxon>Endopterygota</taxon>
        <taxon>Lepidoptera</taxon>
        <taxon>Glossata</taxon>
        <taxon>Ditrysia</taxon>
        <taxon>Yponomeutoidea</taxon>
        <taxon>Plutellidae</taxon>
        <taxon>Plutella</taxon>
    </lineage>
</organism>
<feature type="region of interest" description="Disordered" evidence="1">
    <location>
        <begin position="490"/>
        <end position="555"/>
    </location>
</feature>
<evidence type="ECO:0000313" key="3">
    <source>
        <dbReference type="EMBL" id="KAG7306542.1"/>
    </source>
</evidence>
<feature type="chain" id="PRO_5047440596" evidence="2">
    <location>
        <begin position="17"/>
        <end position="555"/>
    </location>
</feature>
<dbReference type="EMBL" id="JAHIBW010000011">
    <property type="protein sequence ID" value="KAG7306542.1"/>
    <property type="molecule type" value="Genomic_DNA"/>
</dbReference>
<feature type="region of interest" description="Disordered" evidence="1">
    <location>
        <begin position="253"/>
        <end position="303"/>
    </location>
</feature>
<proteinExistence type="predicted"/>
<feature type="compositionally biased region" description="Basic and acidic residues" evidence="1">
    <location>
        <begin position="365"/>
        <end position="386"/>
    </location>
</feature>
<accession>A0ABQ7QND5</accession>
<dbReference type="Proteomes" id="UP000823941">
    <property type="component" value="Chromosome 11"/>
</dbReference>